<dbReference type="GO" id="GO:0006355">
    <property type="term" value="P:regulation of DNA-templated transcription"/>
    <property type="evidence" value="ECO:0007669"/>
    <property type="project" value="InterPro"/>
</dbReference>
<dbReference type="PANTHER" id="PTHR44688">
    <property type="entry name" value="DNA-BINDING TRANSCRIPTIONAL ACTIVATOR DEVR_DOSR"/>
    <property type="match status" value="1"/>
</dbReference>
<dbReference type="SMART" id="SM00421">
    <property type="entry name" value="HTH_LUXR"/>
    <property type="match status" value="1"/>
</dbReference>
<dbReference type="PRINTS" id="PR00038">
    <property type="entry name" value="HTHLUXR"/>
</dbReference>
<evidence type="ECO:0000256" key="3">
    <source>
        <dbReference type="ARBA" id="ARBA00023163"/>
    </source>
</evidence>
<name>A0A2V4B079_9PSEU</name>
<sequence length="133" mass="14140">MAAPVNTEPPAGRTTTFVAVDDRVLPRLQTWCRMAGIELRPTELGGVVSYALVPATAEALVSARRRLGLSEREVEVLQGIAAGHTNGEIAERLFVSTDTVKTHVQRLLAKLGVGDRSAAVNVAWQNGLLGGAR</sequence>
<dbReference type="Gene3D" id="1.10.10.10">
    <property type="entry name" value="Winged helix-like DNA-binding domain superfamily/Winged helix DNA-binding domain"/>
    <property type="match status" value="1"/>
</dbReference>
<dbReference type="PROSITE" id="PS50043">
    <property type="entry name" value="HTH_LUXR_2"/>
    <property type="match status" value="1"/>
</dbReference>
<dbReference type="Proteomes" id="UP000249915">
    <property type="component" value="Unassembled WGS sequence"/>
</dbReference>
<accession>A0A2V4B079</accession>
<dbReference type="Pfam" id="PF00196">
    <property type="entry name" value="GerE"/>
    <property type="match status" value="1"/>
</dbReference>
<organism evidence="4 5">
    <name type="scientific">Prauserella muralis</name>
    <dbReference type="NCBI Taxonomy" id="588067"/>
    <lineage>
        <taxon>Bacteria</taxon>
        <taxon>Bacillati</taxon>
        <taxon>Actinomycetota</taxon>
        <taxon>Actinomycetes</taxon>
        <taxon>Pseudonocardiales</taxon>
        <taxon>Pseudonocardiaceae</taxon>
        <taxon>Prauserella</taxon>
    </lineage>
</organism>
<dbReference type="CDD" id="cd06170">
    <property type="entry name" value="LuxR_C_like"/>
    <property type="match status" value="1"/>
</dbReference>
<dbReference type="InterPro" id="IPR036388">
    <property type="entry name" value="WH-like_DNA-bd_sf"/>
</dbReference>
<evidence type="ECO:0000313" key="4">
    <source>
        <dbReference type="EMBL" id="PXY27407.1"/>
    </source>
</evidence>
<keyword evidence="3" id="KW-0804">Transcription</keyword>
<evidence type="ECO:0000313" key="5">
    <source>
        <dbReference type="Proteomes" id="UP000249915"/>
    </source>
</evidence>
<dbReference type="InterPro" id="IPR016032">
    <property type="entry name" value="Sig_transdc_resp-reg_C-effctor"/>
</dbReference>
<comment type="caution">
    <text evidence="4">The sequence shown here is derived from an EMBL/GenBank/DDBJ whole genome shotgun (WGS) entry which is preliminary data.</text>
</comment>
<dbReference type="EMBL" id="MASW01000002">
    <property type="protein sequence ID" value="PXY27407.1"/>
    <property type="molecule type" value="Genomic_DNA"/>
</dbReference>
<evidence type="ECO:0000256" key="2">
    <source>
        <dbReference type="ARBA" id="ARBA00023125"/>
    </source>
</evidence>
<dbReference type="RefSeq" id="WP_112281410.1">
    <property type="nucleotide sequence ID" value="NZ_MASW01000002.1"/>
</dbReference>
<gene>
    <name evidence="4" type="ORF">BAY60_13310</name>
</gene>
<keyword evidence="5" id="KW-1185">Reference proteome</keyword>
<dbReference type="OrthoDB" id="9808843at2"/>
<dbReference type="SUPFAM" id="SSF46894">
    <property type="entry name" value="C-terminal effector domain of the bipartite response regulators"/>
    <property type="match status" value="1"/>
</dbReference>
<protein>
    <submittedName>
        <fullName evidence="4">Uncharacterized protein</fullName>
    </submittedName>
</protein>
<dbReference type="InterPro" id="IPR000792">
    <property type="entry name" value="Tscrpt_reg_LuxR_C"/>
</dbReference>
<keyword evidence="2" id="KW-0238">DNA-binding</keyword>
<dbReference type="AlphaFoldDB" id="A0A2V4B079"/>
<keyword evidence="1" id="KW-0805">Transcription regulation</keyword>
<dbReference type="PANTHER" id="PTHR44688:SF16">
    <property type="entry name" value="DNA-BINDING TRANSCRIPTIONAL ACTIVATOR DEVR_DOSR"/>
    <property type="match status" value="1"/>
</dbReference>
<evidence type="ECO:0000256" key="1">
    <source>
        <dbReference type="ARBA" id="ARBA00023015"/>
    </source>
</evidence>
<reference evidence="4 5" key="1">
    <citation type="submission" date="2016-07" db="EMBL/GenBank/DDBJ databases">
        <title>Draft genome sequence of Prauserella muralis DSM 45305, isolated from a mould-covered wall in an indoor environment.</title>
        <authorList>
            <person name="Ruckert C."/>
            <person name="Albersmeier A."/>
            <person name="Jiang C.-L."/>
            <person name="Jiang Y."/>
            <person name="Kalinowski J."/>
            <person name="Schneider O."/>
            <person name="Winkler A."/>
            <person name="Zotchev S.B."/>
        </authorList>
    </citation>
    <scope>NUCLEOTIDE SEQUENCE [LARGE SCALE GENOMIC DNA]</scope>
    <source>
        <strain evidence="4 5">DSM 45305</strain>
    </source>
</reference>
<dbReference type="GO" id="GO:0003677">
    <property type="term" value="F:DNA binding"/>
    <property type="evidence" value="ECO:0007669"/>
    <property type="project" value="UniProtKB-KW"/>
</dbReference>
<proteinExistence type="predicted"/>
<dbReference type="PROSITE" id="PS00622">
    <property type="entry name" value="HTH_LUXR_1"/>
    <property type="match status" value="1"/>
</dbReference>